<sequence>MKSADKTILFFVGDAPFFVSHRLNLVRGALAEGYRVTVAC</sequence>
<organism evidence="1 2">
    <name type="scientific">Sphingopyxis terrae subsp. ummariensis</name>
    <dbReference type="NCBI Taxonomy" id="429001"/>
    <lineage>
        <taxon>Bacteria</taxon>
        <taxon>Pseudomonadati</taxon>
        <taxon>Pseudomonadota</taxon>
        <taxon>Alphaproteobacteria</taxon>
        <taxon>Sphingomonadales</taxon>
        <taxon>Sphingomonadaceae</taxon>
        <taxon>Sphingopyxis</taxon>
    </lineage>
</organism>
<reference evidence="2" key="1">
    <citation type="submission" date="2017-04" db="EMBL/GenBank/DDBJ databases">
        <authorList>
            <person name="Varghese N."/>
            <person name="Submissions S."/>
        </authorList>
    </citation>
    <scope>NUCLEOTIDE SEQUENCE [LARGE SCALE GENOMIC DNA]</scope>
    <source>
        <strain evidence="2">UI2</strain>
    </source>
</reference>
<gene>
    <name evidence="1" type="ORF">SAMN06295984_3393</name>
</gene>
<dbReference type="RefSeq" id="WP_021319990.1">
    <property type="nucleotide sequence ID" value="NZ_FXWL01000005.1"/>
</dbReference>
<dbReference type="Proteomes" id="UP000194469">
    <property type="component" value="Unassembled WGS sequence"/>
</dbReference>
<name>A0A1Y6FVL2_9SPHN</name>
<dbReference type="AlphaFoldDB" id="A0A1Y6FVL2"/>
<dbReference type="EMBL" id="FXWL01000005">
    <property type="protein sequence ID" value="SMQ79495.1"/>
    <property type="molecule type" value="Genomic_DNA"/>
</dbReference>
<dbReference type="GeneID" id="303003591"/>
<proteinExistence type="predicted"/>
<evidence type="ECO:0008006" key="3">
    <source>
        <dbReference type="Google" id="ProtNLM"/>
    </source>
</evidence>
<accession>A0A1Y6FVL2</accession>
<protein>
    <recommendedName>
        <fullName evidence="3">Glycosyltransferase family 1 protein</fullName>
    </recommendedName>
</protein>
<evidence type="ECO:0000313" key="2">
    <source>
        <dbReference type="Proteomes" id="UP000194469"/>
    </source>
</evidence>
<keyword evidence="2" id="KW-1185">Reference proteome</keyword>
<evidence type="ECO:0000313" key="1">
    <source>
        <dbReference type="EMBL" id="SMQ79495.1"/>
    </source>
</evidence>